<dbReference type="AlphaFoldDB" id="A0A6G1JUB6"/>
<feature type="region of interest" description="Disordered" evidence="1">
    <location>
        <begin position="1"/>
        <end position="31"/>
    </location>
</feature>
<keyword evidence="3" id="KW-1185">Reference proteome</keyword>
<organism evidence="2 3">
    <name type="scientific">Pleomassaria siparia CBS 279.74</name>
    <dbReference type="NCBI Taxonomy" id="1314801"/>
    <lineage>
        <taxon>Eukaryota</taxon>
        <taxon>Fungi</taxon>
        <taxon>Dikarya</taxon>
        <taxon>Ascomycota</taxon>
        <taxon>Pezizomycotina</taxon>
        <taxon>Dothideomycetes</taxon>
        <taxon>Pleosporomycetidae</taxon>
        <taxon>Pleosporales</taxon>
        <taxon>Pleomassariaceae</taxon>
        <taxon>Pleomassaria</taxon>
    </lineage>
</organism>
<gene>
    <name evidence="2" type="ORF">K504DRAFT_463198</name>
</gene>
<evidence type="ECO:0000256" key="1">
    <source>
        <dbReference type="SAM" id="MobiDB-lite"/>
    </source>
</evidence>
<evidence type="ECO:0000313" key="3">
    <source>
        <dbReference type="Proteomes" id="UP000799428"/>
    </source>
</evidence>
<feature type="region of interest" description="Disordered" evidence="1">
    <location>
        <begin position="98"/>
        <end position="134"/>
    </location>
</feature>
<proteinExistence type="predicted"/>
<protein>
    <submittedName>
        <fullName evidence="2">Uncharacterized protein</fullName>
    </submittedName>
</protein>
<evidence type="ECO:0000313" key="2">
    <source>
        <dbReference type="EMBL" id="KAF2703757.1"/>
    </source>
</evidence>
<dbReference type="Proteomes" id="UP000799428">
    <property type="component" value="Unassembled WGS sequence"/>
</dbReference>
<reference evidence="2" key="1">
    <citation type="journal article" date="2020" name="Stud. Mycol.">
        <title>101 Dothideomycetes genomes: a test case for predicting lifestyles and emergence of pathogens.</title>
        <authorList>
            <person name="Haridas S."/>
            <person name="Albert R."/>
            <person name="Binder M."/>
            <person name="Bloem J."/>
            <person name="Labutti K."/>
            <person name="Salamov A."/>
            <person name="Andreopoulos B."/>
            <person name="Baker S."/>
            <person name="Barry K."/>
            <person name="Bills G."/>
            <person name="Bluhm B."/>
            <person name="Cannon C."/>
            <person name="Castanera R."/>
            <person name="Culley D."/>
            <person name="Daum C."/>
            <person name="Ezra D."/>
            <person name="Gonzalez J."/>
            <person name="Henrissat B."/>
            <person name="Kuo A."/>
            <person name="Liang C."/>
            <person name="Lipzen A."/>
            <person name="Lutzoni F."/>
            <person name="Magnuson J."/>
            <person name="Mondo S."/>
            <person name="Nolan M."/>
            <person name="Ohm R."/>
            <person name="Pangilinan J."/>
            <person name="Park H.-J."/>
            <person name="Ramirez L."/>
            <person name="Alfaro M."/>
            <person name="Sun H."/>
            <person name="Tritt A."/>
            <person name="Yoshinaga Y."/>
            <person name="Zwiers L.-H."/>
            <person name="Turgeon B."/>
            <person name="Goodwin S."/>
            <person name="Spatafora J."/>
            <person name="Crous P."/>
            <person name="Grigoriev I."/>
        </authorList>
    </citation>
    <scope>NUCLEOTIDE SEQUENCE</scope>
    <source>
        <strain evidence="2">CBS 279.74</strain>
    </source>
</reference>
<sequence>MREKERERYARPDWAHTEIRPSKPRDAMRRNVTQERCRRYAEKGETLATEAANNTYSELEVNDGRKREEKGGSVGDMEVVVVKSRIEQIEHCAVQTIDDDDAKPKPKQGNEYIYAKRRQSSSPSKKTHAMGSII</sequence>
<dbReference type="EMBL" id="MU005785">
    <property type="protein sequence ID" value="KAF2703757.1"/>
    <property type="molecule type" value="Genomic_DNA"/>
</dbReference>
<accession>A0A6G1JUB6</accession>
<name>A0A6G1JUB6_9PLEO</name>